<evidence type="ECO:0000256" key="2">
    <source>
        <dbReference type="PROSITE-ProRule" id="PRU00176"/>
    </source>
</evidence>
<dbReference type="OMA" id="EPDETIM"/>
<keyword evidence="5" id="KW-1185">Reference proteome</keyword>
<dbReference type="Proteomes" id="UP000001396">
    <property type="component" value="Unassembled WGS sequence"/>
</dbReference>
<dbReference type="InParanoid" id="D3BUM7"/>
<feature type="domain" description="RRM" evidence="3">
    <location>
        <begin position="127"/>
        <end position="209"/>
    </location>
</feature>
<dbReference type="GeneID" id="31367316"/>
<dbReference type="SMART" id="SM00360">
    <property type="entry name" value="RRM"/>
    <property type="match status" value="3"/>
</dbReference>
<dbReference type="GO" id="GO:0003723">
    <property type="term" value="F:RNA binding"/>
    <property type="evidence" value="ECO:0007669"/>
    <property type="project" value="UniProtKB-UniRule"/>
</dbReference>
<dbReference type="AlphaFoldDB" id="D3BUM7"/>
<organism evidence="4 5">
    <name type="scientific">Heterostelium pallidum (strain ATCC 26659 / Pp 5 / PN500)</name>
    <name type="common">Cellular slime mold</name>
    <name type="synonym">Polysphondylium pallidum</name>
    <dbReference type="NCBI Taxonomy" id="670386"/>
    <lineage>
        <taxon>Eukaryota</taxon>
        <taxon>Amoebozoa</taxon>
        <taxon>Evosea</taxon>
        <taxon>Eumycetozoa</taxon>
        <taxon>Dictyostelia</taxon>
        <taxon>Acytosteliales</taxon>
        <taxon>Acytosteliaceae</taxon>
        <taxon>Heterostelium</taxon>
    </lineage>
</organism>
<accession>D3BUM7</accession>
<reference evidence="4 5" key="1">
    <citation type="journal article" date="2011" name="Genome Res.">
        <title>Phylogeny-wide analysis of social amoeba genomes highlights ancient origins for complex intercellular communication.</title>
        <authorList>
            <person name="Heidel A.J."/>
            <person name="Lawal H.M."/>
            <person name="Felder M."/>
            <person name="Schilde C."/>
            <person name="Helps N.R."/>
            <person name="Tunggal B."/>
            <person name="Rivero F."/>
            <person name="John U."/>
            <person name="Schleicher M."/>
            <person name="Eichinger L."/>
            <person name="Platzer M."/>
            <person name="Noegel A.A."/>
            <person name="Schaap P."/>
            <person name="Gloeckner G."/>
        </authorList>
    </citation>
    <scope>NUCLEOTIDE SEQUENCE [LARGE SCALE GENOMIC DNA]</scope>
    <source>
        <strain evidence="5">ATCC 26659 / Pp 5 / PN500</strain>
    </source>
</reference>
<dbReference type="Pfam" id="PF00076">
    <property type="entry name" value="RRM_1"/>
    <property type="match status" value="3"/>
</dbReference>
<gene>
    <name evidence="4" type="primary">rnpA</name>
    <name evidence="4" type="ORF">PPL_11848</name>
</gene>
<comment type="caution">
    <text evidence="4">The sequence shown here is derived from an EMBL/GenBank/DDBJ whole genome shotgun (WGS) entry which is preliminary data.</text>
</comment>
<dbReference type="PROSITE" id="PS50102">
    <property type="entry name" value="RRM"/>
    <property type="match status" value="3"/>
</dbReference>
<name>D3BUM7_HETP5</name>
<sequence>MDALFQTDSPVSIEDDLSNVPDSDNNVIPYQQQQQQHQYTKEPMAENEVFVGGVSKNVTEDDLQSVFNSVGSVRQIRLMKNKLNGESKGYAFITFEDKSSCQMAVEKISNKELKGKSLRVKYSENRRKLFLGNLPKEFNKEQLLEILNKHTEGITSMDFLMDPDNPTRNRGFAFVEFSDYYLADKARKEFASPSFRIGSSCVTVNWADPVQEPDEDVMKNVRVLYVRNLPEQRNSEDLKKVFEEFGTIEKVIIPVNIPGQQRRDFGFVHFESREAAEEALVRHNNQPITYQGRDLIVSFAKPMDKKQRAELRVRKLQRTVNRQNQNAVKQLHQIVPTLTAGVPQNIAIQPGISFFQLQSAPTAATAATTIAAAPASALQYPQAYNSFGFTAAPASYSLYPIQTTDSYLSYNPSEVVAANHRYKPY</sequence>
<proteinExistence type="predicted"/>
<dbReference type="SUPFAM" id="SSF54928">
    <property type="entry name" value="RNA-binding domain, RBD"/>
    <property type="match status" value="3"/>
</dbReference>
<dbReference type="InterPro" id="IPR003954">
    <property type="entry name" value="RRM_euk-type"/>
</dbReference>
<dbReference type="PANTHER" id="PTHR21245">
    <property type="entry name" value="HETEROGENEOUS NUCLEAR RIBONUCLEOPROTEIN"/>
    <property type="match status" value="1"/>
</dbReference>
<evidence type="ECO:0000313" key="4">
    <source>
        <dbReference type="EMBL" id="EFA74815.1"/>
    </source>
</evidence>
<evidence type="ECO:0000259" key="3">
    <source>
        <dbReference type="PROSITE" id="PS50102"/>
    </source>
</evidence>
<protein>
    <submittedName>
        <fullName evidence="4">RNA-binding region RNP-1 domain-containing protein</fullName>
    </submittedName>
</protein>
<keyword evidence="1 2" id="KW-0694">RNA-binding</keyword>
<dbReference type="RefSeq" id="XP_020426949.1">
    <property type="nucleotide sequence ID" value="XM_020582595.1"/>
</dbReference>
<dbReference type="InterPro" id="IPR000504">
    <property type="entry name" value="RRM_dom"/>
</dbReference>
<evidence type="ECO:0000256" key="1">
    <source>
        <dbReference type="ARBA" id="ARBA00022884"/>
    </source>
</evidence>
<dbReference type="STRING" id="670386.D3BUM7"/>
<feature type="domain" description="RRM" evidence="3">
    <location>
        <begin position="222"/>
        <end position="302"/>
    </location>
</feature>
<dbReference type="Gene3D" id="3.30.70.330">
    <property type="match status" value="3"/>
</dbReference>
<feature type="domain" description="RRM" evidence="3">
    <location>
        <begin position="47"/>
        <end position="125"/>
    </location>
</feature>
<evidence type="ECO:0000313" key="5">
    <source>
        <dbReference type="Proteomes" id="UP000001396"/>
    </source>
</evidence>
<dbReference type="SMART" id="SM00361">
    <property type="entry name" value="RRM_1"/>
    <property type="match status" value="2"/>
</dbReference>
<dbReference type="EMBL" id="ADBJ01000060">
    <property type="protein sequence ID" value="EFA74815.1"/>
    <property type="molecule type" value="Genomic_DNA"/>
</dbReference>
<dbReference type="InterPro" id="IPR035979">
    <property type="entry name" value="RBD_domain_sf"/>
</dbReference>
<dbReference type="InterPro" id="IPR012677">
    <property type="entry name" value="Nucleotide-bd_a/b_plait_sf"/>
</dbReference>